<accession>S3LBH5</accession>
<dbReference type="InterPro" id="IPR006528">
    <property type="entry name" value="Phage_head_morphogenesis_dom"/>
</dbReference>
<dbReference type="Pfam" id="PF04233">
    <property type="entry name" value="Phage_Mu_F"/>
    <property type="match status" value="1"/>
</dbReference>
<name>S3LBH5_9SPIR</name>
<dbReference type="HOGENOM" id="CLU_044450_3_0_12"/>
<dbReference type="PATRIC" id="fig|1125702.3.peg.57"/>
<reference evidence="2 3" key="1">
    <citation type="submission" date="2013-04" db="EMBL/GenBank/DDBJ databases">
        <title>The Genome Sequence of Treponema vincentii F0403.</title>
        <authorList>
            <consortium name="The Broad Institute Genomics Platform"/>
            <person name="Earl A."/>
            <person name="Ward D."/>
            <person name="Feldgarden M."/>
            <person name="Gevers D."/>
            <person name="Leonetti C."/>
            <person name="Izard J."/>
            <person name="Walker B."/>
            <person name="Young S."/>
            <person name="Zeng Q."/>
            <person name="Gargeya S."/>
            <person name="Fitzgerald M."/>
            <person name="Haas B."/>
            <person name="Abouelleil A."/>
            <person name="Allen A.W."/>
            <person name="Alvarado L."/>
            <person name="Arachchi H.M."/>
            <person name="Berlin A.M."/>
            <person name="Chapman S.B."/>
            <person name="Gainer-Dewar J."/>
            <person name="Goldberg J."/>
            <person name="Griggs A."/>
            <person name="Gujja S."/>
            <person name="Hansen M."/>
            <person name="Howarth C."/>
            <person name="Imamovic A."/>
            <person name="Ireland A."/>
            <person name="Larimer J."/>
            <person name="McCowan C."/>
            <person name="Murphy C."/>
            <person name="Pearson M."/>
            <person name="Poon T.W."/>
            <person name="Priest M."/>
            <person name="Roberts A."/>
            <person name="Saif S."/>
            <person name="Shea T."/>
            <person name="Sisk P."/>
            <person name="Sykes S."/>
            <person name="Wortman J."/>
            <person name="Nusbaum C."/>
            <person name="Birren B."/>
        </authorList>
    </citation>
    <scope>NUCLEOTIDE SEQUENCE [LARGE SCALE GENOMIC DNA]</scope>
    <source>
        <strain evidence="2 3">F0403</strain>
    </source>
</reference>
<protein>
    <recommendedName>
        <fullName evidence="1">Phage head morphogenesis domain-containing protein</fullName>
    </recommendedName>
</protein>
<dbReference type="Proteomes" id="UP000014605">
    <property type="component" value="Unassembled WGS sequence"/>
</dbReference>
<comment type="caution">
    <text evidence="2">The sequence shown here is derived from an EMBL/GenBank/DDBJ whole genome shotgun (WGS) entry which is preliminary data.</text>
</comment>
<evidence type="ECO:0000259" key="1">
    <source>
        <dbReference type="Pfam" id="PF04233"/>
    </source>
</evidence>
<dbReference type="GeneID" id="301460275"/>
<gene>
    <name evidence="2" type="ORF">HMPREF1222_00057</name>
</gene>
<evidence type="ECO:0000313" key="2">
    <source>
        <dbReference type="EMBL" id="EPF47798.1"/>
    </source>
</evidence>
<feature type="domain" description="Phage head morphogenesis" evidence="1">
    <location>
        <begin position="50"/>
        <end position="179"/>
    </location>
</feature>
<dbReference type="RefSeq" id="WP_016517705.1">
    <property type="nucleotide sequence ID" value="NZ_KE332512.1"/>
</dbReference>
<organism evidence="2 3">
    <name type="scientific">Treponema vincentii F0403</name>
    <dbReference type="NCBI Taxonomy" id="1125702"/>
    <lineage>
        <taxon>Bacteria</taxon>
        <taxon>Pseudomonadati</taxon>
        <taxon>Spirochaetota</taxon>
        <taxon>Spirochaetia</taxon>
        <taxon>Spirochaetales</taxon>
        <taxon>Treponemataceae</taxon>
        <taxon>Treponema</taxon>
    </lineage>
</organism>
<dbReference type="AlphaFoldDB" id="S3LBH5"/>
<dbReference type="EMBL" id="ATFC01000001">
    <property type="protein sequence ID" value="EPF47798.1"/>
    <property type="molecule type" value="Genomic_DNA"/>
</dbReference>
<evidence type="ECO:0000313" key="3">
    <source>
        <dbReference type="Proteomes" id="UP000014605"/>
    </source>
</evidence>
<keyword evidence="3" id="KW-1185">Reference proteome</keyword>
<sequence>MPESLIPEDALNYIKDKNLKVGFSYKDVWNEEHATSFTVAKAMQLDVLSDIKKAGKKALEEGHSFEHFKKNLKPTLQQKGWWGKKKMTDPLTGAEIDAQLGSDRRLKTIYDVNLRSAFQKAQYDRTMASDLHPYLMYCIGNAKKHREQHLAWNGLILPKDDPWWDNHLPPNGYRCKCHTRAVSEPRKRRYERDGIKIPPKADGSGGGILRVKTEAPPEEYRTYFNERKGTIERIPKGITPGFNWNQGKMSRNTAVLAECIKKASDKIPEQFNAVVQTLMTNTAAKAAHIDFIDNAVSRTLDKKYITPVGFLDQKTQAALAKENINIGNQNLIFLEAGLVQSAKYSKRHAETGNAPDVFDWYNIMDYLIDASIYYDGEKLIFLKKKTESKYMKIAVDVSMKNKGHKGVSLMLPKIDTMYELDLSTELDRGRNEYQRIIEMKKIR</sequence>
<proteinExistence type="predicted"/>